<reference evidence="3" key="1">
    <citation type="submission" date="2021-04" db="EMBL/GenBank/DDBJ databases">
        <title>Genome based classification of Actinospica acidithermotolerans sp. nov., an actinobacterium isolated from an Indonesian hot spring.</title>
        <authorList>
            <person name="Kusuma A.B."/>
            <person name="Putra K.E."/>
            <person name="Nafisah S."/>
            <person name="Loh J."/>
            <person name="Nouioui I."/>
            <person name="Goodfellow M."/>
        </authorList>
    </citation>
    <scope>NUCLEOTIDE SEQUENCE</scope>
    <source>
        <strain evidence="3">CSCA 57</strain>
    </source>
</reference>
<name>A0A941EJY8_9ACTN</name>
<evidence type="ECO:0000313" key="4">
    <source>
        <dbReference type="Proteomes" id="UP000675781"/>
    </source>
</evidence>
<dbReference type="Gene3D" id="3.40.630.30">
    <property type="match status" value="1"/>
</dbReference>
<evidence type="ECO:0000313" key="3">
    <source>
        <dbReference type="EMBL" id="MBR7831907.1"/>
    </source>
</evidence>
<dbReference type="Proteomes" id="UP000675781">
    <property type="component" value="Unassembled WGS sequence"/>
</dbReference>
<evidence type="ECO:0000259" key="2">
    <source>
        <dbReference type="PROSITE" id="PS51186"/>
    </source>
</evidence>
<dbReference type="RefSeq" id="WP_212526445.1">
    <property type="nucleotide sequence ID" value="NZ_JAGSOG010000004.1"/>
</dbReference>
<dbReference type="EMBL" id="JAGSOG010000004">
    <property type="protein sequence ID" value="MBR7831907.1"/>
    <property type="molecule type" value="Genomic_DNA"/>
</dbReference>
<evidence type="ECO:0000256" key="1">
    <source>
        <dbReference type="SAM" id="MobiDB-lite"/>
    </source>
</evidence>
<protein>
    <recommendedName>
        <fullName evidence="2">N-acetyltransferase domain-containing protein</fullName>
    </recommendedName>
</protein>
<dbReference type="SUPFAM" id="SSF55729">
    <property type="entry name" value="Acyl-CoA N-acyltransferases (Nat)"/>
    <property type="match status" value="1"/>
</dbReference>
<organism evidence="3 4">
    <name type="scientific">Actinospica durhamensis</name>
    <dbReference type="NCBI Taxonomy" id="1508375"/>
    <lineage>
        <taxon>Bacteria</taxon>
        <taxon>Bacillati</taxon>
        <taxon>Actinomycetota</taxon>
        <taxon>Actinomycetes</taxon>
        <taxon>Catenulisporales</taxon>
        <taxon>Actinospicaceae</taxon>
        <taxon>Actinospica</taxon>
    </lineage>
</organism>
<dbReference type="AlphaFoldDB" id="A0A941EJY8"/>
<dbReference type="InterPro" id="IPR000182">
    <property type="entry name" value="GNAT_dom"/>
</dbReference>
<keyword evidence="4" id="KW-1185">Reference proteome</keyword>
<feature type="compositionally biased region" description="Low complexity" evidence="1">
    <location>
        <begin position="19"/>
        <end position="36"/>
    </location>
</feature>
<dbReference type="GO" id="GO:0016747">
    <property type="term" value="F:acyltransferase activity, transferring groups other than amino-acyl groups"/>
    <property type="evidence" value="ECO:0007669"/>
    <property type="project" value="InterPro"/>
</dbReference>
<feature type="region of interest" description="Disordered" evidence="1">
    <location>
        <begin position="1"/>
        <end position="39"/>
    </location>
</feature>
<dbReference type="InterPro" id="IPR016181">
    <property type="entry name" value="Acyl_CoA_acyltransferase"/>
</dbReference>
<feature type="compositionally biased region" description="Low complexity" evidence="1">
    <location>
        <begin position="1"/>
        <end position="12"/>
    </location>
</feature>
<dbReference type="PROSITE" id="PS51186">
    <property type="entry name" value="GNAT"/>
    <property type="match status" value="1"/>
</dbReference>
<feature type="domain" description="N-acetyltransferase" evidence="2">
    <location>
        <begin position="159"/>
        <end position="291"/>
    </location>
</feature>
<comment type="caution">
    <text evidence="3">The sequence shown here is derived from an EMBL/GenBank/DDBJ whole genome shotgun (WGS) entry which is preliminary data.</text>
</comment>
<gene>
    <name evidence="3" type="ORF">KDL01_01465</name>
</gene>
<proteinExistence type="predicted"/>
<dbReference type="Pfam" id="PF00583">
    <property type="entry name" value="Acetyltransf_1"/>
    <property type="match status" value="1"/>
</dbReference>
<dbReference type="CDD" id="cd04301">
    <property type="entry name" value="NAT_SF"/>
    <property type="match status" value="1"/>
</dbReference>
<sequence>MATGPTSRTGSTATGGPGSPRSPAATSGPSPSGASPKDSEPVSLDAFYVHESFGVDEEERVALAAGLLHAAHAAFAGEFGLSEPPACHVFVPGDWRERADVVSALSWRREAVTRAGLGTLLERLRFEWTAADGLAEPGGELEFRAESDDAVFVDLFSRVLSESLDTTSTREAARVGSAEQARQDVAHLRDLMVGDRSWWRVAVNRDGETVGFGIPSANLSFPVVGYLGVLPEYRGRGYVDAILVEITRILVAEADATTIRADTDLVNEPMAAAFLRAGYRNHARRLVFSAG</sequence>
<accession>A0A941EJY8</accession>